<protein>
    <submittedName>
        <fullName evidence="2">Helix-turn-helix domain-containing protein</fullName>
    </submittedName>
</protein>
<organism evidence="2 3">
    <name type="scientific">Nakamurella aerolata</name>
    <dbReference type="NCBI Taxonomy" id="1656892"/>
    <lineage>
        <taxon>Bacteria</taxon>
        <taxon>Bacillati</taxon>
        <taxon>Actinomycetota</taxon>
        <taxon>Actinomycetes</taxon>
        <taxon>Nakamurellales</taxon>
        <taxon>Nakamurellaceae</taxon>
        <taxon>Nakamurella</taxon>
    </lineage>
</organism>
<name>A0A849A4D1_9ACTN</name>
<dbReference type="GO" id="GO:0003677">
    <property type="term" value="F:DNA binding"/>
    <property type="evidence" value="ECO:0007669"/>
    <property type="project" value="InterPro"/>
</dbReference>
<dbReference type="SUPFAM" id="SSF46955">
    <property type="entry name" value="Putative DNA-binding domain"/>
    <property type="match status" value="1"/>
</dbReference>
<sequence length="63" mass="7140">MRRMLYRVTEVAQFLGISRGKAYQLINVGDLKSVKIGGCRRVRADDLRDYVASLGTEELPWPA</sequence>
<feature type="domain" description="Helix-turn-helix" evidence="1">
    <location>
        <begin position="5"/>
        <end position="53"/>
    </location>
</feature>
<evidence type="ECO:0000313" key="3">
    <source>
        <dbReference type="Proteomes" id="UP000562984"/>
    </source>
</evidence>
<reference evidence="2 3" key="1">
    <citation type="submission" date="2020-05" db="EMBL/GenBank/DDBJ databases">
        <title>Nakamurella sp. DB0629 isolated from air conditioner.</title>
        <authorList>
            <person name="Kim D.H."/>
            <person name="Kim D.-U."/>
        </authorList>
    </citation>
    <scope>NUCLEOTIDE SEQUENCE [LARGE SCALE GENOMIC DNA]</scope>
    <source>
        <strain evidence="2 3">DB0629</strain>
    </source>
</reference>
<dbReference type="InterPro" id="IPR041657">
    <property type="entry name" value="HTH_17"/>
</dbReference>
<keyword evidence="3" id="KW-1185">Reference proteome</keyword>
<dbReference type="InterPro" id="IPR010093">
    <property type="entry name" value="SinI_DNA-bd"/>
</dbReference>
<evidence type="ECO:0000313" key="2">
    <source>
        <dbReference type="EMBL" id="NNG34917.1"/>
    </source>
</evidence>
<proteinExistence type="predicted"/>
<dbReference type="InterPro" id="IPR009061">
    <property type="entry name" value="DNA-bd_dom_put_sf"/>
</dbReference>
<dbReference type="Pfam" id="PF12728">
    <property type="entry name" value="HTH_17"/>
    <property type="match status" value="1"/>
</dbReference>
<dbReference type="NCBIfam" id="TIGR01764">
    <property type="entry name" value="excise"/>
    <property type="match status" value="1"/>
</dbReference>
<dbReference type="RefSeq" id="WP_171198578.1">
    <property type="nucleotide sequence ID" value="NZ_JABEND010000002.1"/>
</dbReference>
<dbReference type="Proteomes" id="UP000562984">
    <property type="component" value="Unassembled WGS sequence"/>
</dbReference>
<comment type="caution">
    <text evidence="2">The sequence shown here is derived from an EMBL/GenBank/DDBJ whole genome shotgun (WGS) entry which is preliminary data.</text>
</comment>
<dbReference type="AlphaFoldDB" id="A0A849A4D1"/>
<dbReference type="EMBL" id="JABEND010000002">
    <property type="protein sequence ID" value="NNG34917.1"/>
    <property type="molecule type" value="Genomic_DNA"/>
</dbReference>
<evidence type="ECO:0000259" key="1">
    <source>
        <dbReference type="Pfam" id="PF12728"/>
    </source>
</evidence>
<accession>A0A849A4D1</accession>
<gene>
    <name evidence="2" type="ORF">HKD39_04125</name>
</gene>